<reference evidence="5 6" key="1">
    <citation type="submission" date="2017-09" db="EMBL/GenBank/DDBJ databases">
        <title>Depth-based differentiation of microbial function through sediment-hosted aquifers and enrichment of novel symbionts in the deep terrestrial subsurface.</title>
        <authorList>
            <person name="Probst A.J."/>
            <person name="Ladd B."/>
            <person name="Jarett J.K."/>
            <person name="Geller-Mcgrath D.E."/>
            <person name="Sieber C.M."/>
            <person name="Emerson J.B."/>
            <person name="Anantharaman K."/>
            <person name="Thomas B.C."/>
            <person name="Malmstrom R."/>
            <person name="Stieglmeier M."/>
            <person name="Klingl A."/>
            <person name="Woyke T."/>
            <person name="Ryan C.M."/>
            <person name="Banfield J.F."/>
        </authorList>
    </citation>
    <scope>NUCLEOTIDE SEQUENCE [LARGE SCALE GENOMIC DNA]</scope>
    <source>
        <strain evidence="5">CG17_big_fil_post_rev_8_21_14_2_50_48_46</strain>
    </source>
</reference>
<evidence type="ECO:0000259" key="4">
    <source>
        <dbReference type="SMART" id="SM00093"/>
    </source>
</evidence>
<gene>
    <name evidence="5" type="ORF">COW36_08935</name>
</gene>
<dbReference type="InterPro" id="IPR023796">
    <property type="entry name" value="Serpin_dom"/>
</dbReference>
<dbReference type="InterPro" id="IPR036186">
    <property type="entry name" value="Serpin_sf"/>
</dbReference>
<dbReference type="InterPro" id="IPR042178">
    <property type="entry name" value="Serpin_sf_1"/>
</dbReference>
<dbReference type="GO" id="GO:0005615">
    <property type="term" value="C:extracellular space"/>
    <property type="evidence" value="ECO:0007669"/>
    <property type="project" value="InterPro"/>
</dbReference>
<dbReference type="Gene3D" id="3.30.497.10">
    <property type="entry name" value="Antithrombin, subunit I, domain 2"/>
    <property type="match status" value="1"/>
</dbReference>
<evidence type="ECO:0000256" key="2">
    <source>
        <dbReference type="SAM" id="MobiDB-lite"/>
    </source>
</evidence>
<comment type="similarity">
    <text evidence="1">Belongs to the serpin family.</text>
</comment>
<accession>A0A2M7G5J5</accession>
<organism evidence="5 6">
    <name type="scientific">bacterium (Candidatus Blackallbacteria) CG17_big_fil_post_rev_8_21_14_2_50_48_46</name>
    <dbReference type="NCBI Taxonomy" id="2014261"/>
    <lineage>
        <taxon>Bacteria</taxon>
        <taxon>Candidatus Blackallbacteria</taxon>
    </lineage>
</organism>
<dbReference type="InterPro" id="IPR042185">
    <property type="entry name" value="Serpin_sf_2"/>
</dbReference>
<dbReference type="SMART" id="SM00093">
    <property type="entry name" value="SERPIN"/>
    <property type="match status" value="1"/>
</dbReference>
<dbReference type="Gene3D" id="2.30.39.10">
    <property type="entry name" value="Alpha-1-antitrypsin, domain 1"/>
    <property type="match status" value="1"/>
</dbReference>
<dbReference type="AlphaFoldDB" id="A0A2M7G5J5"/>
<dbReference type="InterPro" id="IPR000215">
    <property type="entry name" value="Serpin_fam"/>
</dbReference>
<dbReference type="PANTHER" id="PTHR11461:SF211">
    <property type="entry name" value="GH10112P-RELATED"/>
    <property type="match status" value="1"/>
</dbReference>
<feature type="signal peptide" evidence="3">
    <location>
        <begin position="1"/>
        <end position="22"/>
    </location>
</feature>
<sequence>MSRQKRKLYRLHLLLSLSLVYGCQIPGTHTSIEKKVDVRNSSSLPKEKMNSSQEQENVAWVPKDALAPLLPIPPQETKGKPFLQEQTQNSSSYNPNLSSPVIPSPAPVMPTISPDILLYSPTEQSEFQVLSQAEITELQSNPLITVNNKFAASLFHELSQDKQENLFISPASVSLAFLMVWNGAAGETQTEMQKSLQIEGMDPEQVNRWGHLLMRKMLKPAEDIQLEVANAIWANDRFTLLPEYIEKNQNNFLTKITNEHFINGLTQSKINEWAKQRTHGKIPTVLNPIDDPQTAKFWEESTFAILLNALYFKANWTHRFESFETQSRNFTLDNGSQKTVPMMKQFDYYKYLPPNSAQFKNKFQAIQIPYGKQSTLGMYIFLPEYGASLASIQSNILENISNPTFFKAFYDEGGELLLPKFKFKSHQDLVKPLKNLGMKLAFDQNLADFTKMAQTKSPDQHFYISDAFQKSNIEVNEEGTEASAVTVINFTSDIGSSGPVRQLSMVCNHPFMYLIRDNETGQILFMGNVYDPSQEI</sequence>
<feature type="region of interest" description="Disordered" evidence="2">
    <location>
        <begin position="70"/>
        <end position="97"/>
    </location>
</feature>
<keyword evidence="3" id="KW-0732">Signal</keyword>
<evidence type="ECO:0000256" key="1">
    <source>
        <dbReference type="RuleBase" id="RU000411"/>
    </source>
</evidence>
<feature type="chain" id="PRO_5014960801" description="Serpin domain-containing protein" evidence="3">
    <location>
        <begin position="23"/>
        <end position="536"/>
    </location>
</feature>
<dbReference type="Proteomes" id="UP000231019">
    <property type="component" value="Unassembled WGS sequence"/>
</dbReference>
<evidence type="ECO:0000313" key="6">
    <source>
        <dbReference type="Proteomes" id="UP000231019"/>
    </source>
</evidence>
<dbReference type="SUPFAM" id="SSF56574">
    <property type="entry name" value="Serpins"/>
    <property type="match status" value="1"/>
</dbReference>
<comment type="caution">
    <text evidence="5">The sequence shown here is derived from an EMBL/GenBank/DDBJ whole genome shotgun (WGS) entry which is preliminary data.</text>
</comment>
<dbReference type="EMBL" id="PFFQ01000024">
    <property type="protein sequence ID" value="PIW17293.1"/>
    <property type="molecule type" value="Genomic_DNA"/>
</dbReference>
<dbReference type="CDD" id="cd19588">
    <property type="entry name" value="serpin_miropin-like"/>
    <property type="match status" value="1"/>
</dbReference>
<evidence type="ECO:0000256" key="3">
    <source>
        <dbReference type="SAM" id="SignalP"/>
    </source>
</evidence>
<dbReference type="GO" id="GO:0004867">
    <property type="term" value="F:serine-type endopeptidase inhibitor activity"/>
    <property type="evidence" value="ECO:0007669"/>
    <property type="project" value="InterPro"/>
</dbReference>
<proteinExistence type="inferred from homology"/>
<dbReference type="PROSITE" id="PS51257">
    <property type="entry name" value="PROKAR_LIPOPROTEIN"/>
    <property type="match status" value="1"/>
</dbReference>
<protein>
    <recommendedName>
        <fullName evidence="4">Serpin domain-containing protein</fullName>
    </recommendedName>
</protein>
<feature type="compositionally biased region" description="Polar residues" evidence="2">
    <location>
        <begin position="39"/>
        <end position="56"/>
    </location>
</feature>
<dbReference type="Pfam" id="PF00079">
    <property type="entry name" value="Serpin"/>
    <property type="match status" value="1"/>
</dbReference>
<dbReference type="PANTHER" id="PTHR11461">
    <property type="entry name" value="SERINE PROTEASE INHIBITOR, SERPIN"/>
    <property type="match status" value="1"/>
</dbReference>
<evidence type="ECO:0000313" key="5">
    <source>
        <dbReference type="EMBL" id="PIW17293.1"/>
    </source>
</evidence>
<name>A0A2M7G5J5_9BACT</name>
<feature type="region of interest" description="Disordered" evidence="2">
    <location>
        <begin position="36"/>
        <end position="57"/>
    </location>
</feature>
<feature type="domain" description="Serpin" evidence="4">
    <location>
        <begin position="152"/>
        <end position="532"/>
    </location>
</feature>